<proteinExistence type="inferred from homology"/>
<dbReference type="Gene3D" id="3.30.420.150">
    <property type="entry name" value="Exopolyphosphatase. Domain 2"/>
    <property type="match status" value="1"/>
</dbReference>
<keyword evidence="4" id="KW-0472">Membrane</keyword>
<dbReference type="PANTHER" id="PTHR11782">
    <property type="entry name" value="ADENOSINE/GUANOSINE DIPHOSPHATASE"/>
    <property type="match status" value="1"/>
</dbReference>
<dbReference type="GO" id="GO:0016020">
    <property type="term" value="C:membrane"/>
    <property type="evidence" value="ECO:0007669"/>
    <property type="project" value="TreeGrafter"/>
</dbReference>
<reference evidence="6" key="1">
    <citation type="journal article" date="2018" name="Algal Res.">
        <title>Characterization of plant carbon substrate utilization by Auxenochlorella protothecoides.</title>
        <authorList>
            <person name="Vogler B.W."/>
            <person name="Starkenburg S.R."/>
            <person name="Sudasinghe N."/>
            <person name="Schambach J.Y."/>
            <person name="Rollin J.A."/>
            <person name="Pattathil S."/>
            <person name="Barry A.N."/>
        </authorList>
    </citation>
    <scope>NUCLEOTIDE SEQUENCE [LARGE SCALE GENOMIC DNA]</scope>
    <source>
        <strain evidence="6">UTEX 25</strain>
    </source>
</reference>
<protein>
    <submittedName>
        <fullName evidence="5">Uncharacterized protein</fullName>
    </submittedName>
</protein>
<dbReference type="Pfam" id="PF01150">
    <property type="entry name" value="GDA1_CD39"/>
    <property type="match status" value="1"/>
</dbReference>
<feature type="transmembrane region" description="Helical" evidence="4">
    <location>
        <begin position="126"/>
        <end position="144"/>
    </location>
</feature>
<dbReference type="AlphaFoldDB" id="A0A3M7KP17"/>
<evidence type="ECO:0000256" key="1">
    <source>
        <dbReference type="ARBA" id="ARBA00009283"/>
    </source>
</evidence>
<dbReference type="PANTHER" id="PTHR11782:SF83">
    <property type="entry name" value="GUANOSINE-DIPHOSPHATASE"/>
    <property type="match status" value="1"/>
</dbReference>
<evidence type="ECO:0000256" key="3">
    <source>
        <dbReference type="SAM" id="MobiDB-lite"/>
    </source>
</evidence>
<accession>A0A3M7KP17</accession>
<organism evidence="5 6">
    <name type="scientific">Auxenochlorella protothecoides</name>
    <name type="common">Green microalga</name>
    <name type="synonym">Chlorella protothecoides</name>
    <dbReference type="NCBI Taxonomy" id="3075"/>
    <lineage>
        <taxon>Eukaryota</taxon>
        <taxon>Viridiplantae</taxon>
        <taxon>Chlorophyta</taxon>
        <taxon>core chlorophytes</taxon>
        <taxon>Trebouxiophyceae</taxon>
        <taxon>Chlorellales</taxon>
        <taxon>Chlorellaceae</taxon>
        <taxon>Auxenochlorella</taxon>
    </lineage>
</organism>
<dbReference type="EMBL" id="QOKY01000213">
    <property type="protein sequence ID" value="RMZ52293.1"/>
    <property type="molecule type" value="Genomic_DNA"/>
</dbReference>
<evidence type="ECO:0000313" key="6">
    <source>
        <dbReference type="Proteomes" id="UP000279271"/>
    </source>
</evidence>
<keyword evidence="2" id="KW-0378">Hydrolase</keyword>
<evidence type="ECO:0000256" key="2">
    <source>
        <dbReference type="ARBA" id="ARBA00022801"/>
    </source>
</evidence>
<dbReference type="InterPro" id="IPR000407">
    <property type="entry name" value="GDA1_CD39_NTPase"/>
</dbReference>
<evidence type="ECO:0000313" key="5">
    <source>
        <dbReference type="EMBL" id="RMZ52293.1"/>
    </source>
</evidence>
<keyword evidence="4" id="KW-1133">Transmembrane helix</keyword>
<comment type="caution">
    <text evidence="5">The sequence shown here is derived from an EMBL/GenBank/DDBJ whole genome shotgun (WGS) entry which is preliminary data.</text>
</comment>
<evidence type="ECO:0000256" key="4">
    <source>
        <dbReference type="SAM" id="Phobius"/>
    </source>
</evidence>
<gene>
    <name evidence="5" type="ORF">APUTEX25_001683</name>
</gene>
<keyword evidence="4" id="KW-0812">Transmembrane</keyword>
<feature type="compositionally biased region" description="Low complexity" evidence="3">
    <location>
        <begin position="212"/>
        <end position="223"/>
    </location>
</feature>
<dbReference type="GO" id="GO:0009134">
    <property type="term" value="P:nucleoside diphosphate catabolic process"/>
    <property type="evidence" value="ECO:0007669"/>
    <property type="project" value="TreeGrafter"/>
</dbReference>
<name>A0A3M7KP17_AUXPR</name>
<comment type="similarity">
    <text evidence="1">Belongs to the GDA1/CD39 NTPase family.</text>
</comment>
<dbReference type="GO" id="GO:0017110">
    <property type="term" value="F:nucleoside diphosphate phosphatase activity"/>
    <property type="evidence" value="ECO:0007669"/>
    <property type="project" value="TreeGrafter"/>
</dbReference>
<sequence>MGSPQPRPRAGQEFVALSGFYVVHHFFGLGVEEGPAALEGAGRAFCATPWRASAARHADELLVEHYCFRAPYVRALLRRGLGLEDRAVHVGRDGAGWPLGVALVRAPTALRLAGASAGGRALRPRHAWALGGISAFLLLLLATLPRWRQGLRGRWLWARAALRVDGKGVVRVDGKGGHASTGGGPPPDPAAWEMRKHRALSMPCMLLREDLGPPGTDPTGPRPSASREAELGLELDVGQPSPSTEYETNHCLPGRGQSLIARRGA</sequence>
<dbReference type="Proteomes" id="UP000279271">
    <property type="component" value="Unassembled WGS sequence"/>
</dbReference>
<feature type="region of interest" description="Disordered" evidence="3">
    <location>
        <begin position="207"/>
        <end position="265"/>
    </location>
</feature>